<dbReference type="Proteomes" id="UP000263040">
    <property type="component" value="Chromosome"/>
</dbReference>
<sequence length="116" mass="13693">MENKSFQIDSNIIPNKKRNNKSINKNTNSKKEKKSSKNNFFIVFLSVILLCIGLIFWIKKNNEIVIKDFFDGKLVVCKDRLVSKELNYIYNKNENAFINKKEGLFFSVYYCSDYVN</sequence>
<keyword evidence="2" id="KW-0812">Transmembrane</keyword>
<keyword evidence="2" id="KW-0472">Membrane</keyword>
<gene>
    <name evidence="3" type="ORF">ASUIS_1929</name>
</gene>
<name>A0AAD0WR27_9BACT</name>
<accession>A0AAD0WR27</accession>
<dbReference type="KEGG" id="asui:ASUIS_1929"/>
<evidence type="ECO:0000256" key="1">
    <source>
        <dbReference type="SAM" id="MobiDB-lite"/>
    </source>
</evidence>
<dbReference type="RefSeq" id="WP_118886988.1">
    <property type="nucleotide sequence ID" value="NZ_CP032100.1"/>
</dbReference>
<feature type="region of interest" description="Disordered" evidence="1">
    <location>
        <begin position="1"/>
        <end position="35"/>
    </location>
</feature>
<evidence type="ECO:0000256" key="2">
    <source>
        <dbReference type="SAM" id="Phobius"/>
    </source>
</evidence>
<proteinExistence type="predicted"/>
<keyword evidence="4" id="KW-1185">Reference proteome</keyword>
<feature type="transmembrane region" description="Helical" evidence="2">
    <location>
        <begin position="40"/>
        <end position="58"/>
    </location>
</feature>
<protein>
    <submittedName>
        <fullName evidence="3">Uncharacterized protein</fullName>
    </submittedName>
</protein>
<dbReference type="EMBL" id="CP032100">
    <property type="protein sequence ID" value="AXX90391.1"/>
    <property type="molecule type" value="Genomic_DNA"/>
</dbReference>
<keyword evidence="2" id="KW-1133">Transmembrane helix</keyword>
<reference evidence="3 4" key="1">
    <citation type="submission" date="2018-08" db="EMBL/GenBank/DDBJ databases">
        <title>Complete genome of the Arcobacter suis type strain LMG 26152.</title>
        <authorList>
            <person name="Miller W.G."/>
            <person name="Yee E."/>
            <person name="Bono J.L."/>
        </authorList>
    </citation>
    <scope>NUCLEOTIDE SEQUENCE [LARGE SCALE GENOMIC DNA]</scope>
    <source>
        <strain evidence="3 4">CECT 7833</strain>
    </source>
</reference>
<organism evidence="3 4">
    <name type="scientific">Arcobacter suis CECT 7833</name>
    <dbReference type="NCBI Taxonomy" id="663365"/>
    <lineage>
        <taxon>Bacteria</taxon>
        <taxon>Pseudomonadati</taxon>
        <taxon>Campylobacterota</taxon>
        <taxon>Epsilonproteobacteria</taxon>
        <taxon>Campylobacterales</taxon>
        <taxon>Arcobacteraceae</taxon>
        <taxon>Arcobacter</taxon>
    </lineage>
</organism>
<evidence type="ECO:0000313" key="3">
    <source>
        <dbReference type="EMBL" id="AXX90391.1"/>
    </source>
</evidence>
<dbReference type="AlphaFoldDB" id="A0AAD0WR27"/>
<evidence type="ECO:0000313" key="4">
    <source>
        <dbReference type="Proteomes" id="UP000263040"/>
    </source>
</evidence>